<dbReference type="EMBL" id="JBHSWH010000001">
    <property type="protein sequence ID" value="MFC6706670.1"/>
    <property type="molecule type" value="Genomic_DNA"/>
</dbReference>
<evidence type="ECO:0000313" key="4">
    <source>
        <dbReference type="Proteomes" id="UP001596298"/>
    </source>
</evidence>
<evidence type="ECO:0000313" key="3">
    <source>
        <dbReference type="EMBL" id="MFC6706670.1"/>
    </source>
</evidence>
<accession>A0ABW2AIM6</accession>
<gene>
    <name evidence="3" type="ORF">ACFQDH_15740</name>
</gene>
<dbReference type="Pfam" id="PF13699">
    <property type="entry name" value="eCIS_core"/>
    <property type="match status" value="1"/>
</dbReference>
<comment type="caution">
    <text evidence="3">The sequence shown here is derived from an EMBL/GenBank/DDBJ whole genome shotgun (WGS) entry which is preliminary data.</text>
</comment>
<proteinExistence type="predicted"/>
<reference evidence="4" key="1">
    <citation type="journal article" date="2019" name="Int. J. Syst. Evol. Microbiol.">
        <title>The Global Catalogue of Microorganisms (GCM) 10K type strain sequencing project: providing services to taxonomists for standard genome sequencing and annotation.</title>
        <authorList>
            <consortium name="The Broad Institute Genomics Platform"/>
            <consortium name="The Broad Institute Genome Sequencing Center for Infectious Disease"/>
            <person name="Wu L."/>
            <person name="Ma J."/>
        </authorList>
    </citation>
    <scope>NUCLEOTIDE SEQUENCE [LARGE SCALE GENOMIC DNA]</scope>
    <source>
        <strain evidence="4">CCUG 58127</strain>
    </source>
</reference>
<protein>
    <submittedName>
        <fullName evidence="3">DUF4157 domain-containing protein</fullName>
    </submittedName>
</protein>
<organism evidence="3 4">
    <name type="scientific">Flexivirga alba</name>
    <dbReference type="NCBI Taxonomy" id="702742"/>
    <lineage>
        <taxon>Bacteria</taxon>
        <taxon>Bacillati</taxon>
        <taxon>Actinomycetota</taxon>
        <taxon>Actinomycetes</taxon>
        <taxon>Micrococcales</taxon>
        <taxon>Dermacoccaceae</taxon>
        <taxon>Flexivirga</taxon>
    </lineage>
</organism>
<feature type="region of interest" description="Disordered" evidence="1">
    <location>
        <begin position="609"/>
        <end position="630"/>
    </location>
</feature>
<keyword evidence="4" id="KW-1185">Reference proteome</keyword>
<name>A0ABW2AIM6_9MICO</name>
<sequence length="733" mass="78393">MRAFDTGNSYTAHAEPAQGRGSLAALADRVGVDPAAIRWVGGPGISSALRGRGLVAATFGSTVYLDRSALFRVGPTARRAVLAHELVHVLQQTEGARWHRRDDSPAAMEAEADTLGQLAAYDRPLPPRRSRAEAPVCRLQGHDSFEHRLLGDTPTNLLSALVAGQGSTGDRDAGLASACALLDYLGANPTNIDPAKVSALAGFPVRMVTLTGSGLKVTYGELNTMADFLTGAAEIDELSVDIMLPILQMVRHQGWEKLNALRTTPDKQPDFVSWLKSFCPGSVAAILETEQLDSLTHGLGPSGRDHYKGSLARNACHFAPYTWWRWKASYSVAVTTAKQAYQTGNSELVRQAWLAHGYADHFLQDSFAAGHLVNKTLVMQWFIEWATGVPLLPVYNWDAFKTLTPANQSGLTNRHLYEPAYDGIGTDPQTTEEQPTLAQRMANSGVVAAAGQDVNQAYQSYLAMLDSPIVQIVTNELHDVLNGRSVAAASAQGPDYVIWGDDTMLNGGTGAAAASAAAQLSQQSIADILARGGTDTTVQQIQALFPSKVQSNGKLVSLEDWHAPGGELWNLCRSDQVFNSNQTWAFGGGSYLMPDLGVVSVDQSGSWVPPGSTAPFSTNDAGKTSGTSRSEIGCLQPGGSVVMNESEDLSSCIVGNSGAKVYSVKLAKQSGFYSYVVSVVAEGPHGAFSGSMYLYFTDRTGDRYSLSIFRANKLQHTVAFNSADPGIVKIEWS</sequence>
<dbReference type="Proteomes" id="UP001596298">
    <property type="component" value="Unassembled WGS sequence"/>
</dbReference>
<feature type="domain" description="eCIS core" evidence="2">
    <location>
        <begin position="24"/>
        <end position="95"/>
    </location>
</feature>
<evidence type="ECO:0000256" key="1">
    <source>
        <dbReference type="SAM" id="MobiDB-lite"/>
    </source>
</evidence>
<evidence type="ECO:0000259" key="2">
    <source>
        <dbReference type="Pfam" id="PF13699"/>
    </source>
</evidence>
<dbReference type="RefSeq" id="WP_382403365.1">
    <property type="nucleotide sequence ID" value="NZ_JBHSWH010000001.1"/>
</dbReference>
<feature type="compositionally biased region" description="Polar residues" evidence="1">
    <location>
        <begin position="614"/>
        <end position="630"/>
    </location>
</feature>
<dbReference type="InterPro" id="IPR025295">
    <property type="entry name" value="eCIS_core_dom"/>
</dbReference>